<evidence type="ECO:0000313" key="4">
    <source>
        <dbReference type="Proteomes" id="UP001152649"/>
    </source>
</evidence>
<feature type="transmembrane region" description="Helical" evidence="1">
    <location>
        <begin position="193"/>
        <end position="213"/>
    </location>
</feature>
<dbReference type="GO" id="GO:0072330">
    <property type="term" value="P:monocarboxylic acid biosynthetic process"/>
    <property type="evidence" value="ECO:0007669"/>
    <property type="project" value="UniProtKB-ARBA"/>
</dbReference>
<dbReference type="EMBL" id="CAJVPG010000277">
    <property type="protein sequence ID" value="CAG8386630.1"/>
    <property type="molecule type" value="Genomic_DNA"/>
</dbReference>
<name>A0A9W4JD87_9EURO</name>
<dbReference type="OrthoDB" id="4207253at2759"/>
<dbReference type="Proteomes" id="UP001152649">
    <property type="component" value="Unassembled WGS sequence"/>
</dbReference>
<sequence>MCIGAALHPVQPQSLHLTPNPILLTVPYLLTSPQISHFYQLACFTMNILLHLLVFLIDALIALLSLCSHHLRSRFSETAAEQEEPDEDPWLAQVHPLNDETETDIDVIAIHGLDTKSPDTWEYKINGKPPSNWLKDEAMLPSMIGNARIFTCDWLTKKFESPDTAKLRIEEIAQSLVVAINARPQGDNRNRPILFVASCFGGIILMRALSYAVHQDPILSCTRGVIFLATPFDGTAFGKIAYWAKPALSFQAWLKGLKLSPRFDYVEEGRWKLHDLTEDFHHLCLRYNYSIFAFYETEGTNLLAKNLPKALNWISKKELLVERRSAAPPMFKEHPGPLHRPHAKMNKFHGPGDRDFKTVAEKIQQYLREIREGTPLERLDKELHRYYNTDKRLQVERLSEDKVSMDVCYINLTIVEQSTLGSGFSNKAQDKTSSSPFSLANRLGVETPDDEVQIDIPKIFSRLGKSEAPKRVLIRGRAGIGKTTLCKKIVHDFLLGRIWEDLFDRIFWLPLRDLKLPNNKVKNMGELFDKYISGPGKEDLAHGAWTALDQSNYDRTLFILDGLDEVSQGLPGDYDILRELMRLPNLIVTSRPYVSLPPWLGEKDIFYLELETIGFSPDQVKSYVQNYFTNEECKPPEPEKAEVILSFLHRHPLMQSLMRIPVQLDALCWTWAWDNASADNDSFQPQTMTAIYKAIEERLWKKDAEKLGRKLGHHQLSTEVSDLVKPEAQILELLAFAGIYSDVIDFRPEDRNLIYIHSERSPEDFHGRLDRLSFLRCSSPSSDSKEDRNYHFLHLTFQEYFAARYFVRQWKANEDLNCLKLNAGHRPARHRNHISPAKFLGQNKYNTRYNIVWRFVVGLLDLDGELEELERFFRTLDQKPLDLLGVVHQRLLMHCLNETGSDFSLRSKIEDHLSKWLVFQCRSMQPVRKIYPPRMYRYQTLASEAEFPGKAFAGLLDESDGVKMVGFDSMRRVVRIPLRVTENLISMLDTASDAEAQSAISLLNRSSDSLPGDVLLSIASRLWRKTNLTAAIAQCSSDLSQSDDRKPASFARANICEVVASILQKYKLSEDLWCEIAMKLKSMNSTARDHASQILASQQIPRDQILFDFIDQLEGIDQPKSQSRKSRAVAKEFLRHQSTFPPKVLSLIQEKIESESTDTRVRNASIYALGGHSKLPESLIRLLATKLYQDQEATDLDPEAHGPAPPSKRPAVPGQVAIRETLQVLSRLSNLPDNLSTEVILSKDLEENDHWLRYNKLSSEWCRKTTLSEKALEVLAGHLKSPASSVRFSVIHILDGQSNLPEAILQEIGKCLQDEDHRPRVAATNALSHRPCLSEPTIGGITSLLDERLSGFSLAKLSALRVLKHQSNLPKTALNKIANCIDHPDPVIKKAAIDALSGRSGSPDILNKIMTQIEDQRAGAVRAVTSGVIEAAIKAFNISYASIPNSWLTVIESEINEEDKATRNDAVQALIRLRDISEEHLNLLAARINDEDIRTRLAAVGFLEGKHTLAESTLEIMVTQICDSKNLNLADPMNSPFFCRSLITMFMQRDRLHSEVLLRRGQVQRFLLPLLQRTFSEHFAWYFQDGESYLVRDNETRRQSLCNEDDLEAGMDLARQEAGVPSVVVSY</sequence>
<dbReference type="InterPro" id="IPR055496">
    <property type="entry name" value="DUF7068"/>
</dbReference>
<dbReference type="InterPro" id="IPR007111">
    <property type="entry name" value="NACHT_NTPase"/>
</dbReference>
<dbReference type="SUPFAM" id="SSF48371">
    <property type="entry name" value="ARM repeat"/>
    <property type="match status" value="1"/>
</dbReference>
<dbReference type="InterPro" id="IPR029058">
    <property type="entry name" value="AB_hydrolase_fold"/>
</dbReference>
<dbReference type="SUPFAM" id="SSF52540">
    <property type="entry name" value="P-loop containing nucleoside triphosphate hydrolases"/>
    <property type="match status" value="1"/>
</dbReference>
<dbReference type="Gene3D" id="1.25.10.10">
    <property type="entry name" value="Leucine-rich Repeat Variant"/>
    <property type="match status" value="1"/>
</dbReference>
<dbReference type="InterPro" id="IPR027417">
    <property type="entry name" value="P-loop_NTPase"/>
</dbReference>
<dbReference type="PANTHER" id="PTHR46844:SF1">
    <property type="entry name" value="SLR5058 PROTEIN"/>
    <property type="match status" value="1"/>
</dbReference>
<dbReference type="PROSITE" id="PS50837">
    <property type="entry name" value="NACHT"/>
    <property type="match status" value="1"/>
</dbReference>
<proteinExistence type="predicted"/>
<feature type="transmembrane region" description="Helical" evidence="1">
    <location>
        <begin position="38"/>
        <end position="66"/>
    </location>
</feature>
<evidence type="ECO:0000259" key="2">
    <source>
        <dbReference type="PROSITE" id="PS50837"/>
    </source>
</evidence>
<keyword evidence="1" id="KW-1133">Transmembrane helix</keyword>
<keyword evidence="1" id="KW-0812">Transmembrane</keyword>
<dbReference type="Pfam" id="PF23238">
    <property type="entry name" value="DUF7068"/>
    <property type="match status" value="1"/>
</dbReference>
<dbReference type="InterPro" id="IPR011989">
    <property type="entry name" value="ARM-like"/>
</dbReference>
<gene>
    <name evidence="3" type="ORF">PSALAMII_LOCUS6282</name>
</gene>
<accession>A0A9W4JD87</accession>
<keyword evidence="4" id="KW-1185">Reference proteome</keyword>
<comment type="caution">
    <text evidence="3">The sequence shown here is derived from an EMBL/GenBank/DDBJ whole genome shotgun (WGS) entry which is preliminary data.</text>
</comment>
<dbReference type="PANTHER" id="PTHR46844">
    <property type="entry name" value="SLR5058 PROTEIN"/>
    <property type="match status" value="1"/>
</dbReference>
<dbReference type="Gene3D" id="3.40.50.300">
    <property type="entry name" value="P-loop containing nucleotide triphosphate hydrolases"/>
    <property type="match status" value="1"/>
</dbReference>
<protein>
    <recommendedName>
        <fullName evidence="2">NACHT domain-containing protein</fullName>
    </recommendedName>
</protein>
<evidence type="ECO:0000313" key="3">
    <source>
        <dbReference type="EMBL" id="CAG8386630.1"/>
    </source>
</evidence>
<dbReference type="SUPFAM" id="SSF53474">
    <property type="entry name" value="alpha/beta-Hydrolases"/>
    <property type="match status" value="1"/>
</dbReference>
<keyword evidence="1" id="KW-0472">Membrane</keyword>
<reference evidence="3" key="1">
    <citation type="submission" date="2021-07" db="EMBL/GenBank/DDBJ databases">
        <authorList>
            <person name="Branca A.L. A."/>
        </authorList>
    </citation>
    <scope>NUCLEOTIDE SEQUENCE</scope>
</reference>
<evidence type="ECO:0000256" key="1">
    <source>
        <dbReference type="SAM" id="Phobius"/>
    </source>
</evidence>
<organism evidence="3 4">
    <name type="scientific">Penicillium salamii</name>
    <dbReference type="NCBI Taxonomy" id="1612424"/>
    <lineage>
        <taxon>Eukaryota</taxon>
        <taxon>Fungi</taxon>
        <taxon>Dikarya</taxon>
        <taxon>Ascomycota</taxon>
        <taxon>Pezizomycotina</taxon>
        <taxon>Eurotiomycetes</taxon>
        <taxon>Eurotiomycetidae</taxon>
        <taxon>Eurotiales</taxon>
        <taxon>Aspergillaceae</taxon>
        <taxon>Penicillium</taxon>
    </lineage>
</organism>
<dbReference type="GO" id="GO:0017000">
    <property type="term" value="P:antibiotic biosynthetic process"/>
    <property type="evidence" value="ECO:0007669"/>
    <property type="project" value="UniProtKB-ARBA"/>
</dbReference>
<feature type="domain" description="NACHT" evidence="2">
    <location>
        <begin position="470"/>
        <end position="598"/>
    </location>
</feature>
<dbReference type="InterPro" id="IPR016024">
    <property type="entry name" value="ARM-type_fold"/>
</dbReference>
<dbReference type="Pfam" id="PF05729">
    <property type="entry name" value="NACHT"/>
    <property type="match status" value="1"/>
</dbReference>